<dbReference type="Proteomes" id="UP000095751">
    <property type="component" value="Unassembled WGS sequence"/>
</dbReference>
<sequence>MASPLSSLSPSPLSTGSHTIRQSLVLLNFFICFLSSPLVCQGWIIPTSSSSSQLHNYCRTTTTTGATKSTSLIVDDFTLVSGFTSPLGRSRTILASTAATATSGSLSSASDDDDEYEYVEYDILTETEFTGSEWMVGTVMDSRGKIVETWVRLAVDKDGKNVAIWGDKSQGNWNFDTANQFLSVSKNALWGKNIWAGVIDDFYFGRGTVRGWNFFSPASVVGQWQAKRLGVEKDEAGVAPWFEEEDEEEEKASITDSSNTNEASLSVETNSDSDSSKS</sequence>
<gene>
    <name evidence="2" type="ORF">FRACYDRAFT_205142</name>
</gene>
<keyword evidence="3" id="KW-1185">Reference proteome</keyword>
<evidence type="ECO:0000256" key="1">
    <source>
        <dbReference type="SAM" id="MobiDB-lite"/>
    </source>
</evidence>
<feature type="compositionally biased region" description="Polar residues" evidence="1">
    <location>
        <begin position="254"/>
        <end position="278"/>
    </location>
</feature>
<feature type="region of interest" description="Disordered" evidence="1">
    <location>
        <begin position="238"/>
        <end position="278"/>
    </location>
</feature>
<evidence type="ECO:0000313" key="3">
    <source>
        <dbReference type="Proteomes" id="UP000095751"/>
    </source>
</evidence>
<evidence type="ECO:0000313" key="2">
    <source>
        <dbReference type="EMBL" id="OEU22237.1"/>
    </source>
</evidence>
<dbReference type="OrthoDB" id="41695at2759"/>
<dbReference type="AlphaFoldDB" id="A0A1E7FVT2"/>
<organism evidence="2 3">
    <name type="scientific">Fragilariopsis cylindrus CCMP1102</name>
    <dbReference type="NCBI Taxonomy" id="635003"/>
    <lineage>
        <taxon>Eukaryota</taxon>
        <taxon>Sar</taxon>
        <taxon>Stramenopiles</taxon>
        <taxon>Ochrophyta</taxon>
        <taxon>Bacillariophyta</taxon>
        <taxon>Bacillariophyceae</taxon>
        <taxon>Bacillariophycidae</taxon>
        <taxon>Bacillariales</taxon>
        <taxon>Bacillariaceae</taxon>
        <taxon>Fragilariopsis</taxon>
    </lineage>
</organism>
<dbReference type="EMBL" id="KV784353">
    <property type="protein sequence ID" value="OEU22237.1"/>
    <property type="molecule type" value="Genomic_DNA"/>
</dbReference>
<proteinExistence type="predicted"/>
<protein>
    <submittedName>
        <fullName evidence="2">Uncharacterized protein</fullName>
    </submittedName>
</protein>
<dbReference type="KEGG" id="fcy:FRACYDRAFT_205142"/>
<name>A0A1E7FVT2_9STRA</name>
<accession>A0A1E7FVT2</accession>
<dbReference type="InParanoid" id="A0A1E7FVT2"/>
<reference evidence="2 3" key="1">
    <citation type="submission" date="2016-09" db="EMBL/GenBank/DDBJ databases">
        <title>Extensive genetic diversity and differential bi-allelic expression allows diatom success in the polar Southern Ocean.</title>
        <authorList>
            <consortium name="DOE Joint Genome Institute"/>
            <person name="Mock T."/>
            <person name="Otillar R.P."/>
            <person name="Strauss J."/>
            <person name="Dupont C."/>
            <person name="Frickenhaus S."/>
            <person name="Maumus F."/>
            <person name="Mcmullan M."/>
            <person name="Sanges R."/>
            <person name="Schmutz J."/>
            <person name="Toseland A."/>
            <person name="Valas R."/>
            <person name="Veluchamy A."/>
            <person name="Ward B.J."/>
            <person name="Allen A."/>
            <person name="Barry K."/>
            <person name="Falciatore A."/>
            <person name="Ferrante M."/>
            <person name="Fortunato A.E."/>
            <person name="Gloeckner G."/>
            <person name="Gruber A."/>
            <person name="Hipkin R."/>
            <person name="Janech M."/>
            <person name="Kroth P."/>
            <person name="Leese F."/>
            <person name="Lindquist E."/>
            <person name="Lyon B.R."/>
            <person name="Martin J."/>
            <person name="Mayer C."/>
            <person name="Parker M."/>
            <person name="Quesneville H."/>
            <person name="Raymond J."/>
            <person name="Uhlig C."/>
            <person name="Valentin K.U."/>
            <person name="Worden A.Z."/>
            <person name="Armbrust E.V."/>
            <person name="Bowler C."/>
            <person name="Green B."/>
            <person name="Moulton V."/>
            <person name="Van Oosterhout C."/>
            <person name="Grigoriev I."/>
        </authorList>
    </citation>
    <scope>NUCLEOTIDE SEQUENCE [LARGE SCALE GENOMIC DNA]</scope>
    <source>
        <strain evidence="2 3">CCMP1102</strain>
    </source>
</reference>